<dbReference type="EMBL" id="UYYA01003926">
    <property type="protein sequence ID" value="VDM57781.1"/>
    <property type="molecule type" value="Genomic_DNA"/>
</dbReference>
<dbReference type="Proteomes" id="UP000267027">
    <property type="component" value="Unassembled WGS sequence"/>
</dbReference>
<evidence type="ECO:0000313" key="2">
    <source>
        <dbReference type="EMBL" id="VDM57781.1"/>
    </source>
</evidence>
<protein>
    <submittedName>
        <fullName evidence="2 4">Uncharacterized protein</fullName>
    </submittedName>
</protein>
<organism evidence="4">
    <name type="scientific">Angiostrongylus costaricensis</name>
    <name type="common">Nematode worm</name>
    <dbReference type="NCBI Taxonomy" id="334426"/>
    <lineage>
        <taxon>Eukaryota</taxon>
        <taxon>Metazoa</taxon>
        <taxon>Ecdysozoa</taxon>
        <taxon>Nematoda</taxon>
        <taxon>Chromadorea</taxon>
        <taxon>Rhabditida</taxon>
        <taxon>Rhabditina</taxon>
        <taxon>Rhabditomorpha</taxon>
        <taxon>Strongyloidea</taxon>
        <taxon>Metastrongylidae</taxon>
        <taxon>Angiostrongylus</taxon>
    </lineage>
</organism>
<name>A0A0R3PMP6_ANGCS</name>
<gene>
    <name evidence="2" type="ORF">ACOC_LOCUS6196</name>
</gene>
<dbReference type="AlphaFoldDB" id="A0A0R3PMP6"/>
<reference evidence="2 3" key="2">
    <citation type="submission" date="2018-11" db="EMBL/GenBank/DDBJ databases">
        <authorList>
            <consortium name="Pathogen Informatics"/>
        </authorList>
    </citation>
    <scope>NUCLEOTIDE SEQUENCE [LARGE SCALE GENOMIC DNA]</scope>
    <source>
        <strain evidence="2 3">Costa Rica</strain>
    </source>
</reference>
<evidence type="ECO:0000256" key="1">
    <source>
        <dbReference type="SAM" id="MobiDB-lite"/>
    </source>
</evidence>
<reference evidence="4" key="1">
    <citation type="submission" date="2017-02" db="UniProtKB">
        <authorList>
            <consortium name="WormBaseParasite"/>
        </authorList>
    </citation>
    <scope>IDENTIFICATION</scope>
</reference>
<proteinExistence type="predicted"/>
<evidence type="ECO:0000313" key="3">
    <source>
        <dbReference type="Proteomes" id="UP000267027"/>
    </source>
</evidence>
<feature type="region of interest" description="Disordered" evidence="1">
    <location>
        <begin position="54"/>
        <end position="73"/>
    </location>
</feature>
<feature type="region of interest" description="Disordered" evidence="1">
    <location>
        <begin position="1"/>
        <end position="39"/>
    </location>
</feature>
<evidence type="ECO:0000313" key="4">
    <source>
        <dbReference type="WBParaSite" id="ACOC_0000619501-mRNA-1"/>
    </source>
</evidence>
<accession>A0A0R3PMP6</accession>
<sequence length="73" mass="7760">MKCSAQQTARGEVSDDELATESGGCDDDVLVQTEGDGTDLRPMRRRVNAAACEAAATAHRSPRPQSFVKAVSH</sequence>
<dbReference type="WBParaSite" id="ACOC_0000619501-mRNA-1">
    <property type="protein sequence ID" value="ACOC_0000619501-mRNA-1"/>
    <property type="gene ID" value="ACOC_0000619501"/>
</dbReference>
<feature type="compositionally biased region" description="Acidic residues" evidence="1">
    <location>
        <begin position="14"/>
        <end position="29"/>
    </location>
</feature>
<keyword evidence="3" id="KW-1185">Reference proteome</keyword>